<keyword evidence="3" id="KW-0677">Repeat</keyword>
<organism evidence="9 10">
    <name type="scientific">Hibiscus sabdariffa</name>
    <name type="common">roselle</name>
    <dbReference type="NCBI Taxonomy" id="183260"/>
    <lineage>
        <taxon>Eukaryota</taxon>
        <taxon>Viridiplantae</taxon>
        <taxon>Streptophyta</taxon>
        <taxon>Embryophyta</taxon>
        <taxon>Tracheophyta</taxon>
        <taxon>Spermatophyta</taxon>
        <taxon>Magnoliopsida</taxon>
        <taxon>eudicotyledons</taxon>
        <taxon>Gunneridae</taxon>
        <taxon>Pentapetalae</taxon>
        <taxon>rosids</taxon>
        <taxon>malvids</taxon>
        <taxon>Malvales</taxon>
        <taxon>Malvaceae</taxon>
        <taxon>Malvoideae</taxon>
        <taxon>Hibiscus</taxon>
    </lineage>
</organism>
<comment type="subcellular location">
    <subcellularLocation>
        <location evidence="1">Membrane</location>
        <topology evidence="1">Multi-pass membrane protein</topology>
    </subcellularLocation>
</comment>
<reference evidence="9 10" key="1">
    <citation type="journal article" date="2024" name="G3 (Bethesda)">
        <title>Genome assembly of Hibiscus sabdariffa L. provides insights into metabolisms of medicinal natural products.</title>
        <authorList>
            <person name="Kim T."/>
        </authorList>
    </citation>
    <scope>NUCLEOTIDE SEQUENCE [LARGE SCALE GENOMIC DNA]</scope>
    <source>
        <strain evidence="9">TK-2024</strain>
        <tissue evidence="9">Old leaves</tissue>
    </source>
</reference>
<feature type="transmembrane region" description="Helical" evidence="7">
    <location>
        <begin position="130"/>
        <end position="153"/>
    </location>
</feature>
<evidence type="ECO:0000256" key="5">
    <source>
        <dbReference type="ARBA" id="ARBA00023043"/>
    </source>
</evidence>
<evidence type="ECO:0000256" key="2">
    <source>
        <dbReference type="ARBA" id="ARBA00022692"/>
    </source>
</evidence>
<dbReference type="InterPro" id="IPR026961">
    <property type="entry name" value="PGG_dom"/>
</dbReference>
<gene>
    <name evidence="9" type="ORF">V6N12_067531</name>
</gene>
<accession>A0ABR2B849</accession>
<evidence type="ECO:0000256" key="7">
    <source>
        <dbReference type="SAM" id="Phobius"/>
    </source>
</evidence>
<evidence type="ECO:0000313" key="9">
    <source>
        <dbReference type="EMBL" id="KAK8503143.1"/>
    </source>
</evidence>
<keyword evidence="6 7" id="KW-0472">Membrane</keyword>
<keyword evidence="2 7" id="KW-0812">Transmembrane</keyword>
<keyword evidence="10" id="KW-1185">Reference proteome</keyword>
<evidence type="ECO:0000256" key="1">
    <source>
        <dbReference type="ARBA" id="ARBA00004141"/>
    </source>
</evidence>
<evidence type="ECO:0000256" key="6">
    <source>
        <dbReference type="ARBA" id="ARBA00023136"/>
    </source>
</evidence>
<evidence type="ECO:0000313" key="10">
    <source>
        <dbReference type="Proteomes" id="UP001472677"/>
    </source>
</evidence>
<sequence length="163" mass="18097">MVVSSLIATVAYQAAISPPGGVLQADETVDDEGNPLEHPRKAGTAVMAYKQGIEYGQFMIFNTLAFLASLSIILLLVSGLPMKKRRWMWIQMIIMWIAITAQVLTYFISLRHMSPDSASGVLHDVTQTSVLAWLGLMGVVFIGNVVRMNLWILRKYGVVKEKK</sequence>
<evidence type="ECO:0000256" key="4">
    <source>
        <dbReference type="ARBA" id="ARBA00022989"/>
    </source>
</evidence>
<keyword evidence="4 7" id="KW-1133">Transmembrane helix</keyword>
<dbReference type="PANTHER" id="PTHR24186">
    <property type="entry name" value="PROTEIN PHOSPHATASE 1 REGULATORY SUBUNIT"/>
    <property type="match status" value="1"/>
</dbReference>
<dbReference type="Pfam" id="PF13962">
    <property type="entry name" value="PGG"/>
    <property type="match status" value="1"/>
</dbReference>
<proteinExistence type="predicted"/>
<evidence type="ECO:0000256" key="3">
    <source>
        <dbReference type="ARBA" id="ARBA00022737"/>
    </source>
</evidence>
<comment type="caution">
    <text evidence="9">The sequence shown here is derived from an EMBL/GenBank/DDBJ whole genome shotgun (WGS) entry which is preliminary data.</text>
</comment>
<protein>
    <recommendedName>
        <fullName evidence="8">PGG domain-containing protein</fullName>
    </recommendedName>
</protein>
<name>A0ABR2B849_9ROSI</name>
<evidence type="ECO:0000259" key="8">
    <source>
        <dbReference type="Pfam" id="PF13962"/>
    </source>
</evidence>
<dbReference type="EMBL" id="JBBPBM010000154">
    <property type="protein sequence ID" value="KAK8503143.1"/>
    <property type="molecule type" value="Genomic_DNA"/>
</dbReference>
<feature type="transmembrane region" description="Helical" evidence="7">
    <location>
        <begin position="55"/>
        <end position="77"/>
    </location>
</feature>
<keyword evidence="5" id="KW-0040">ANK repeat</keyword>
<dbReference type="PANTHER" id="PTHR24186:SF37">
    <property type="entry name" value="PGG DOMAIN-CONTAINING PROTEIN"/>
    <property type="match status" value="1"/>
</dbReference>
<feature type="domain" description="PGG" evidence="8">
    <location>
        <begin position="1"/>
        <end position="110"/>
    </location>
</feature>
<feature type="transmembrane region" description="Helical" evidence="7">
    <location>
        <begin position="89"/>
        <end position="110"/>
    </location>
</feature>
<dbReference type="Proteomes" id="UP001472677">
    <property type="component" value="Unassembled WGS sequence"/>
</dbReference>